<protein>
    <recommendedName>
        <fullName evidence="3">DUF2508 family protein</fullName>
    </recommendedName>
</protein>
<dbReference type="Proteomes" id="UP001144204">
    <property type="component" value="Unassembled WGS sequence"/>
</dbReference>
<reference evidence="1" key="1">
    <citation type="submission" date="2022-07" db="EMBL/GenBank/DDBJ databases">
        <authorList>
            <person name="Kouya T."/>
            <person name="Ishiyama Y."/>
        </authorList>
    </citation>
    <scope>NUCLEOTIDE SEQUENCE</scope>
    <source>
        <strain evidence="1">WR16-4</strain>
    </source>
</reference>
<organism evidence="1 2">
    <name type="scientific">Philodulcilactobacillus myokoensis</name>
    <dbReference type="NCBI Taxonomy" id="2929573"/>
    <lineage>
        <taxon>Bacteria</taxon>
        <taxon>Bacillati</taxon>
        <taxon>Bacillota</taxon>
        <taxon>Bacilli</taxon>
        <taxon>Lactobacillales</taxon>
        <taxon>Lactobacillaceae</taxon>
        <taxon>Philodulcilactobacillus</taxon>
    </lineage>
</organism>
<comment type="caution">
    <text evidence="1">The sequence shown here is derived from an EMBL/GenBank/DDBJ whole genome shotgun (WGS) entry which is preliminary data.</text>
</comment>
<dbReference type="RefSeq" id="WP_286136619.1">
    <property type="nucleotide sequence ID" value="NZ_BRPL01000002.1"/>
</dbReference>
<reference evidence="1" key="2">
    <citation type="journal article" date="2023" name="PLoS ONE">
        <title>Philodulcilactobacillus myokoensis gen. nov., sp. nov., a fructophilic, acidophilic, and agar-phobic lactic acid bacterium isolated from fermented vegetable extracts.</title>
        <authorList>
            <person name="Kouya T."/>
            <person name="Ishiyama Y."/>
            <person name="Ohashi S."/>
            <person name="Kumakubo R."/>
            <person name="Yamazaki T."/>
            <person name="Otaki T."/>
        </authorList>
    </citation>
    <scope>NUCLEOTIDE SEQUENCE</scope>
    <source>
        <strain evidence="1">WR16-4</strain>
    </source>
</reference>
<dbReference type="AlphaFoldDB" id="A0A9W6B250"/>
<evidence type="ECO:0000313" key="1">
    <source>
        <dbReference type="EMBL" id="GLB47161.1"/>
    </source>
</evidence>
<evidence type="ECO:0000313" key="2">
    <source>
        <dbReference type="Proteomes" id="UP001144204"/>
    </source>
</evidence>
<gene>
    <name evidence="1" type="ORF">WR164_11400</name>
</gene>
<evidence type="ECO:0008006" key="3">
    <source>
        <dbReference type="Google" id="ProtNLM"/>
    </source>
</evidence>
<dbReference type="InterPro" id="IPR019644">
    <property type="entry name" value="DUF2508"/>
</dbReference>
<proteinExistence type="predicted"/>
<keyword evidence="2" id="KW-1185">Reference proteome</keyword>
<sequence>MFGKNRNNQLKTKYDQFLLDSINAAKLNWNHASETAKAIYEVDDETIAEVELAKQKYLFLYQEARIRNVHNNQIQPSVIDY</sequence>
<accession>A0A9W6B250</accession>
<name>A0A9W6B250_9LACO</name>
<dbReference type="EMBL" id="BRPL01000002">
    <property type="protein sequence ID" value="GLB47161.1"/>
    <property type="molecule type" value="Genomic_DNA"/>
</dbReference>
<dbReference type="Pfam" id="PF10704">
    <property type="entry name" value="DUF2508"/>
    <property type="match status" value="1"/>
</dbReference>